<dbReference type="InterPro" id="IPR000835">
    <property type="entry name" value="HTH_MarR-typ"/>
</dbReference>
<dbReference type="CDD" id="cd00090">
    <property type="entry name" value="HTH_ARSR"/>
    <property type="match status" value="1"/>
</dbReference>
<dbReference type="Pfam" id="PF12840">
    <property type="entry name" value="HTH_20"/>
    <property type="match status" value="1"/>
</dbReference>
<gene>
    <name evidence="2" type="ORF">J5837_00345</name>
</gene>
<protein>
    <submittedName>
        <fullName evidence="2">Winged helix-turn-helix transcriptional regulator</fullName>
    </submittedName>
</protein>
<dbReference type="PANTHER" id="PTHR33164:SF105">
    <property type="entry name" value="TRANSCRIPTIONAL REPRESSOR PROTEIN-RELATED"/>
    <property type="match status" value="1"/>
</dbReference>
<evidence type="ECO:0000259" key="1">
    <source>
        <dbReference type="PROSITE" id="PS50995"/>
    </source>
</evidence>
<evidence type="ECO:0000313" key="3">
    <source>
        <dbReference type="Proteomes" id="UP000673447"/>
    </source>
</evidence>
<comment type="caution">
    <text evidence="2">The sequence shown here is derived from an EMBL/GenBank/DDBJ whole genome shotgun (WGS) entry which is preliminary data.</text>
</comment>
<reference evidence="2" key="2">
    <citation type="submission" date="2021-03" db="EMBL/GenBank/DDBJ databases">
        <authorList>
            <person name="Cao W."/>
        </authorList>
    </citation>
    <scope>NUCLEOTIDE SEQUENCE</scope>
    <source>
        <strain evidence="2">110414</strain>
    </source>
</reference>
<dbReference type="GO" id="GO:0003700">
    <property type="term" value="F:DNA-binding transcription factor activity"/>
    <property type="evidence" value="ECO:0007669"/>
    <property type="project" value="InterPro"/>
</dbReference>
<dbReference type="SMART" id="SM00347">
    <property type="entry name" value="HTH_MARR"/>
    <property type="match status" value="1"/>
</dbReference>
<dbReference type="AlphaFoldDB" id="A0A940WZI6"/>
<evidence type="ECO:0000313" key="2">
    <source>
        <dbReference type="EMBL" id="MBP3982856.1"/>
    </source>
</evidence>
<name>A0A940WZI6_9GAMM</name>
<dbReference type="InterPro" id="IPR039422">
    <property type="entry name" value="MarR/SlyA-like"/>
</dbReference>
<dbReference type="SUPFAM" id="SSF46785">
    <property type="entry name" value="Winged helix' DNA-binding domain"/>
    <property type="match status" value="1"/>
</dbReference>
<proteinExistence type="predicted"/>
<dbReference type="RefSeq" id="WP_210534740.1">
    <property type="nucleotide sequence ID" value="NZ_JAGKTC010000001.1"/>
</dbReference>
<dbReference type="GO" id="GO:0006950">
    <property type="term" value="P:response to stress"/>
    <property type="evidence" value="ECO:0007669"/>
    <property type="project" value="TreeGrafter"/>
</dbReference>
<accession>A0A940WZI6</accession>
<dbReference type="Gene3D" id="1.10.10.10">
    <property type="entry name" value="Winged helix-like DNA-binding domain superfamily/Winged helix DNA-binding domain"/>
    <property type="match status" value="1"/>
</dbReference>
<organism evidence="2 3">
    <name type="scientific">Pseudoxanthomonas helianthi</name>
    <dbReference type="NCBI Taxonomy" id="1453541"/>
    <lineage>
        <taxon>Bacteria</taxon>
        <taxon>Pseudomonadati</taxon>
        <taxon>Pseudomonadota</taxon>
        <taxon>Gammaproteobacteria</taxon>
        <taxon>Lysobacterales</taxon>
        <taxon>Lysobacteraceae</taxon>
        <taxon>Pseudoxanthomonas</taxon>
    </lineage>
</organism>
<reference evidence="2" key="1">
    <citation type="journal article" date="2016" name="Int. J. Syst. Evol. Microbiol.">
        <title>Pseudoxanthomonas helianthi sp. nov., isolated from roots of Jerusalem artichoke (Helianthus tuberosus).</title>
        <authorList>
            <person name="Kittiwongwattana C."/>
            <person name="Thawai C."/>
        </authorList>
    </citation>
    <scope>NUCLEOTIDE SEQUENCE</scope>
    <source>
        <strain evidence="2">110414</strain>
    </source>
</reference>
<dbReference type="InterPro" id="IPR011991">
    <property type="entry name" value="ArsR-like_HTH"/>
</dbReference>
<keyword evidence="3" id="KW-1185">Reference proteome</keyword>
<dbReference type="PANTHER" id="PTHR33164">
    <property type="entry name" value="TRANSCRIPTIONAL REGULATOR, MARR FAMILY"/>
    <property type="match status" value="1"/>
</dbReference>
<dbReference type="InterPro" id="IPR036388">
    <property type="entry name" value="WH-like_DNA-bd_sf"/>
</dbReference>
<sequence length="143" mass="16081">MASDPSPCTCHHLRRAARRVTQIYDRELAAVGLSLNQYSILRRTRHGPRALGELADELGMDRTTLSRGLKPLLEAKLLKEVRGEDARQRLVELSATGRKRLEAAMPHWQCAQRAIDEGFGVERIARLHRDLDALVDRLPGEPA</sequence>
<dbReference type="EMBL" id="JAGKTC010000001">
    <property type="protein sequence ID" value="MBP3982856.1"/>
    <property type="molecule type" value="Genomic_DNA"/>
</dbReference>
<dbReference type="Proteomes" id="UP000673447">
    <property type="component" value="Unassembled WGS sequence"/>
</dbReference>
<feature type="domain" description="HTH marR-type" evidence="1">
    <location>
        <begin position="6"/>
        <end position="136"/>
    </location>
</feature>
<dbReference type="InterPro" id="IPR036390">
    <property type="entry name" value="WH_DNA-bd_sf"/>
</dbReference>
<dbReference type="PROSITE" id="PS50995">
    <property type="entry name" value="HTH_MARR_2"/>
    <property type="match status" value="1"/>
</dbReference>